<dbReference type="AlphaFoldDB" id="A0A0C9XEM8"/>
<dbReference type="SUPFAM" id="SSF56112">
    <property type="entry name" value="Protein kinase-like (PK-like)"/>
    <property type="match status" value="1"/>
</dbReference>
<organism evidence="1 2">
    <name type="scientific">Laccaria amethystina LaAM-08-1</name>
    <dbReference type="NCBI Taxonomy" id="1095629"/>
    <lineage>
        <taxon>Eukaryota</taxon>
        <taxon>Fungi</taxon>
        <taxon>Dikarya</taxon>
        <taxon>Basidiomycota</taxon>
        <taxon>Agaricomycotina</taxon>
        <taxon>Agaricomycetes</taxon>
        <taxon>Agaricomycetidae</taxon>
        <taxon>Agaricales</taxon>
        <taxon>Agaricineae</taxon>
        <taxon>Hydnangiaceae</taxon>
        <taxon>Laccaria</taxon>
    </lineage>
</organism>
<evidence type="ECO:0000313" key="1">
    <source>
        <dbReference type="EMBL" id="KIJ94602.1"/>
    </source>
</evidence>
<dbReference type="Proteomes" id="UP000054477">
    <property type="component" value="Unassembled WGS sequence"/>
</dbReference>
<name>A0A0C9XEM8_9AGAR</name>
<dbReference type="InterPro" id="IPR011009">
    <property type="entry name" value="Kinase-like_dom_sf"/>
</dbReference>
<gene>
    <name evidence="1" type="ORF">K443DRAFT_110188</name>
</gene>
<reference evidence="2" key="2">
    <citation type="submission" date="2015-01" db="EMBL/GenBank/DDBJ databases">
        <title>Evolutionary Origins and Diversification of the Mycorrhizal Mutualists.</title>
        <authorList>
            <consortium name="DOE Joint Genome Institute"/>
            <consortium name="Mycorrhizal Genomics Consortium"/>
            <person name="Kohler A."/>
            <person name="Kuo A."/>
            <person name="Nagy L.G."/>
            <person name="Floudas D."/>
            <person name="Copeland A."/>
            <person name="Barry K.W."/>
            <person name="Cichocki N."/>
            <person name="Veneault-Fourrey C."/>
            <person name="LaButti K."/>
            <person name="Lindquist E.A."/>
            <person name="Lipzen A."/>
            <person name="Lundell T."/>
            <person name="Morin E."/>
            <person name="Murat C."/>
            <person name="Riley R."/>
            <person name="Ohm R."/>
            <person name="Sun H."/>
            <person name="Tunlid A."/>
            <person name="Henrissat B."/>
            <person name="Grigoriev I.V."/>
            <person name="Hibbett D.S."/>
            <person name="Martin F."/>
        </authorList>
    </citation>
    <scope>NUCLEOTIDE SEQUENCE [LARGE SCALE GENOMIC DNA]</scope>
    <source>
        <strain evidence="2">LaAM-08-1</strain>
    </source>
</reference>
<dbReference type="Pfam" id="PF06293">
    <property type="entry name" value="Kdo"/>
    <property type="match status" value="1"/>
</dbReference>
<reference evidence="1 2" key="1">
    <citation type="submission" date="2014-04" db="EMBL/GenBank/DDBJ databases">
        <authorList>
            <consortium name="DOE Joint Genome Institute"/>
            <person name="Kuo A."/>
            <person name="Kohler A."/>
            <person name="Nagy L.G."/>
            <person name="Floudas D."/>
            <person name="Copeland A."/>
            <person name="Barry K.W."/>
            <person name="Cichocki N."/>
            <person name="Veneault-Fourrey C."/>
            <person name="LaButti K."/>
            <person name="Lindquist E.A."/>
            <person name="Lipzen A."/>
            <person name="Lundell T."/>
            <person name="Morin E."/>
            <person name="Murat C."/>
            <person name="Sun H."/>
            <person name="Tunlid A."/>
            <person name="Henrissat B."/>
            <person name="Grigoriev I.V."/>
            <person name="Hibbett D.S."/>
            <person name="Martin F."/>
            <person name="Nordberg H.P."/>
            <person name="Cantor M.N."/>
            <person name="Hua S.X."/>
        </authorList>
    </citation>
    <scope>NUCLEOTIDE SEQUENCE [LARGE SCALE GENOMIC DNA]</scope>
    <source>
        <strain evidence="1 2">LaAM-08-1</strain>
    </source>
</reference>
<sequence length="294" mass="33481">MENIPSTYQPGSSLTVTLSGKHTITFISEKVFTPFSSGQVIVVHPQTIPPGLVSTFSCDSLYVLKVYDPRYVNDRERFYAQDGRLVQDERPWSLEAEHQATTYRDSLGVEWEENMLLDYADDLEKEVVWELMYYRQTKWAWEDEVAAYRMLSKTTLAGVGVPLFYGAGELVLEEPRAIVPRVLVIEYISDAMSLANIRDRVDIGSVTAWHVKALDDIFVRMNKAGVTHEDVGARNILIGPERAVVIDFGEAKVRPRGRTNKQWARKVQKEGDPVAVRKVLRKVIGNKQFEQLMN</sequence>
<keyword evidence="2" id="KW-1185">Reference proteome</keyword>
<accession>A0A0C9XEM8</accession>
<dbReference type="EMBL" id="KN838786">
    <property type="protein sequence ID" value="KIJ94602.1"/>
    <property type="molecule type" value="Genomic_DNA"/>
</dbReference>
<proteinExistence type="predicted"/>
<evidence type="ECO:0000313" key="2">
    <source>
        <dbReference type="Proteomes" id="UP000054477"/>
    </source>
</evidence>
<dbReference type="HOGENOM" id="CLU_054599_1_0_1"/>
<protein>
    <recommendedName>
        <fullName evidence="3">Non-specific serine/threonine protein kinase</fullName>
    </recommendedName>
</protein>
<evidence type="ECO:0008006" key="3">
    <source>
        <dbReference type="Google" id="ProtNLM"/>
    </source>
</evidence>
<dbReference type="STRING" id="1095629.A0A0C9XEM8"/>
<dbReference type="OrthoDB" id="3269050at2759"/>